<keyword evidence="4 6" id="KW-1133">Transmembrane helix</keyword>
<sequence>MEEPWDLELVSRLADGVLSFLSAFAEDWAANDMRVALFKILLGWLVLSLVAIHFAWKVYGSTVNDMYYRLGEAAHAAWGPTGGLARRRGCAAGRGAQAARGFEQKRNTTAWKGYWGSEWRHSGHSPTPQRLGEYDWRWLQDPPRMTSKIPPRSSQRDCIVPPFRPASHEGFLHAVPGL</sequence>
<dbReference type="PANTHER" id="PTHR32267">
    <property type="entry name" value="T-CELL LEUKEMIA TRANSLOCATION-ALTERED GENE PROTEIN"/>
    <property type="match status" value="1"/>
</dbReference>
<evidence type="ECO:0000256" key="6">
    <source>
        <dbReference type="SAM" id="Phobius"/>
    </source>
</evidence>
<name>A0A0N8K2L1_SCLFO</name>
<keyword evidence="5 6" id="KW-0472">Membrane</keyword>
<protein>
    <submittedName>
        <fullName evidence="7">T-cell leukemia translocation-altered protein-like</fullName>
    </submittedName>
</protein>
<comment type="similarity">
    <text evidence="2">Belongs to the TCTA family.</text>
</comment>
<evidence type="ECO:0000256" key="2">
    <source>
        <dbReference type="ARBA" id="ARBA00007537"/>
    </source>
</evidence>
<gene>
    <name evidence="7" type="ORF">Z043_102496</name>
</gene>
<evidence type="ECO:0000256" key="5">
    <source>
        <dbReference type="ARBA" id="ARBA00023136"/>
    </source>
</evidence>
<dbReference type="PANTHER" id="PTHR32267:SF2">
    <property type="entry name" value="T-CELL LEUKEMIA TRANSLOCATION-ALTERED GENE PROTEIN"/>
    <property type="match status" value="1"/>
</dbReference>
<feature type="transmembrane region" description="Helical" evidence="6">
    <location>
        <begin position="36"/>
        <end position="56"/>
    </location>
</feature>
<evidence type="ECO:0000256" key="3">
    <source>
        <dbReference type="ARBA" id="ARBA00022692"/>
    </source>
</evidence>
<evidence type="ECO:0000256" key="1">
    <source>
        <dbReference type="ARBA" id="ARBA00004370"/>
    </source>
</evidence>
<reference evidence="7 8" key="1">
    <citation type="submission" date="2015-08" db="EMBL/GenBank/DDBJ databases">
        <title>The genome of the Asian arowana (Scleropages formosus).</title>
        <authorList>
            <person name="Tan M.H."/>
            <person name="Gan H.M."/>
            <person name="Croft L.J."/>
            <person name="Austin C.M."/>
        </authorList>
    </citation>
    <scope>NUCLEOTIDE SEQUENCE [LARGE SCALE GENOMIC DNA]</scope>
    <source>
        <strain evidence="7">Aro1</strain>
    </source>
</reference>
<evidence type="ECO:0000313" key="8">
    <source>
        <dbReference type="Proteomes" id="UP000034805"/>
    </source>
</evidence>
<proteinExistence type="inferred from homology"/>
<dbReference type="Pfam" id="PF15128">
    <property type="entry name" value="T_cell_tran_alt"/>
    <property type="match status" value="1"/>
</dbReference>
<dbReference type="GO" id="GO:0072675">
    <property type="term" value="P:osteoclast fusion"/>
    <property type="evidence" value="ECO:0007669"/>
    <property type="project" value="TreeGrafter"/>
</dbReference>
<keyword evidence="3 6" id="KW-0812">Transmembrane</keyword>
<dbReference type="AlphaFoldDB" id="A0A0N8K2L1"/>
<dbReference type="InterPro" id="IPR016560">
    <property type="entry name" value="TCTA"/>
</dbReference>
<evidence type="ECO:0000313" key="7">
    <source>
        <dbReference type="EMBL" id="KPP78041.1"/>
    </source>
</evidence>
<organism evidence="7 8">
    <name type="scientific">Scleropages formosus</name>
    <name type="common">Asian bonytongue</name>
    <name type="synonym">Osteoglossum formosum</name>
    <dbReference type="NCBI Taxonomy" id="113540"/>
    <lineage>
        <taxon>Eukaryota</taxon>
        <taxon>Metazoa</taxon>
        <taxon>Chordata</taxon>
        <taxon>Craniata</taxon>
        <taxon>Vertebrata</taxon>
        <taxon>Euteleostomi</taxon>
        <taxon>Actinopterygii</taxon>
        <taxon>Neopterygii</taxon>
        <taxon>Teleostei</taxon>
        <taxon>Osteoglossocephala</taxon>
        <taxon>Osteoglossomorpha</taxon>
        <taxon>Osteoglossiformes</taxon>
        <taxon>Osteoglossidae</taxon>
        <taxon>Scleropages</taxon>
    </lineage>
</organism>
<dbReference type="EMBL" id="JARO02000589">
    <property type="protein sequence ID" value="KPP78041.1"/>
    <property type="molecule type" value="Genomic_DNA"/>
</dbReference>
<dbReference type="Proteomes" id="UP000034805">
    <property type="component" value="Unassembled WGS sequence"/>
</dbReference>
<dbReference type="STRING" id="113540.ENSSFOP00015068078"/>
<dbReference type="GO" id="GO:0016020">
    <property type="term" value="C:membrane"/>
    <property type="evidence" value="ECO:0007669"/>
    <property type="project" value="UniProtKB-SubCell"/>
</dbReference>
<evidence type="ECO:0000256" key="4">
    <source>
        <dbReference type="ARBA" id="ARBA00022989"/>
    </source>
</evidence>
<comment type="caution">
    <text evidence="7">The sequence shown here is derived from an EMBL/GenBank/DDBJ whole genome shotgun (WGS) entry which is preliminary data.</text>
</comment>
<comment type="subcellular location">
    <subcellularLocation>
        <location evidence="1">Membrane</location>
    </subcellularLocation>
</comment>
<accession>A0A0N8K2L1</accession>